<dbReference type="Proteomes" id="UP000437862">
    <property type="component" value="Chromosome"/>
</dbReference>
<feature type="signal peptide" evidence="1">
    <location>
        <begin position="1"/>
        <end position="24"/>
    </location>
</feature>
<gene>
    <name evidence="2" type="ORF">GO485_27235</name>
    <name evidence="3" type="ORF">IP92_04097</name>
</gene>
<evidence type="ECO:0000313" key="4">
    <source>
        <dbReference type="Proteomes" id="UP000315112"/>
    </source>
</evidence>
<dbReference type="Proteomes" id="UP000315112">
    <property type="component" value="Unassembled WGS sequence"/>
</dbReference>
<dbReference type="PANTHER" id="PTHR42972">
    <property type="entry name" value="TOL-PAL SYSTEM PROTEIN TOLB"/>
    <property type="match status" value="1"/>
</dbReference>
<protein>
    <submittedName>
        <fullName evidence="2 3">Depolymerase</fullName>
    </submittedName>
</protein>
<evidence type="ECO:0000313" key="5">
    <source>
        <dbReference type="Proteomes" id="UP000437862"/>
    </source>
</evidence>
<dbReference type="OrthoDB" id="505233at2"/>
<reference evidence="3 4" key="1">
    <citation type="journal article" date="2015" name="Stand. Genomic Sci.">
        <title>Genomic Encyclopedia of Bacterial and Archaeal Type Strains, Phase III: the genomes of soil and plant-associated and newly described type strains.</title>
        <authorList>
            <person name="Whitman W.B."/>
            <person name="Woyke T."/>
            <person name="Klenk H.P."/>
            <person name="Zhou Y."/>
            <person name="Lilburn T.G."/>
            <person name="Beck B.J."/>
            <person name="De Vos P."/>
            <person name="Vandamme P."/>
            <person name="Eisen J.A."/>
            <person name="Garrity G."/>
            <person name="Hugenholtz P."/>
            <person name="Kyrpides N.C."/>
        </authorList>
    </citation>
    <scope>NUCLEOTIDE SEQUENCE [LARGE SCALE GENOMIC DNA]</scope>
    <source>
        <strain evidence="3 4">CGMCC 1.10685</strain>
    </source>
</reference>
<reference evidence="2 5" key="3">
    <citation type="submission" date="2019-12" db="EMBL/GenBank/DDBJ databases">
        <title>Draft Genome Sequences of Six Type Strains of the Genus Massilia.</title>
        <authorList>
            <person name="Miess H."/>
            <person name="Frediansyah A."/>
            <person name="Goeker M."/>
            <person name="Gross H."/>
        </authorList>
    </citation>
    <scope>NUCLEOTIDE SEQUENCE [LARGE SCALE GENOMIC DNA]</scope>
    <source>
        <strain evidence="2 5">DSM 26639</strain>
    </source>
</reference>
<dbReference type="InterPro" id="IPR029058">
    <property type="entry name" value="AB_hydrolase_fold"/>
</dbReference>
<dbReference type="PANTHER" id="PTHR42972:SF8">
    <property type="entry name" value="POLYHYDROXYBUTYRATE DEPOLYMERASE"/>
    <property type="match status" value="1"/>
</dbReference>
<dbReference type="RefSeq" id="WP_145878491.1">
    <property type="nucleotide sequence ID" value="NZ_CP046904.1"/>
</dbReference>
<reference evidence="3" key="2">
    <citation type="submission" date="2019-07" db="EMBL/GenBank/DDBJ databases">
        <authorList>
            <person name="Whitman W."/>
            <person name="Huntemann M."/>
            <person name="Clum A."/>
            <person name="Pillay M."/>
            <person name="Palaniappan K."/>
            <person name="Varghese N."/>
            <person name="Mikhailova N."/>
            <person name="Stamatis D."/>
            <person name="Reddy T."/>
            <person name="Daum C."/>
            <person name="Shapiro N."/>
            <person name="Ivanova N."/>
            <person name="Kyrpides N."/>
            <person name="Woyke T."/>
        </authorList>
    </citation>
    <scope>NUCLEOTIDE SEQUENCE</scope>
    <source>
        <strain evidence="3">CGMCC 1.10685</strain>
    </source>
</reference>
<accession>A0A562PKE2</accession>
<organism evidence="3 4">
    <name type="scientific">Pseudoduganella flava</name>
    <dbReference type="NCBI Taxonomy" id="871742"/>
    <lineage>
        <taxon>Bacteria</taxon>
        <taxon>Pseudomonadati</taxon>
        <taxon>Pseudomonadota</taxon>
        <taxon>Betaproteobacteria</taxon>
        <taxon>Burkholderiales</taxon>
        <taxon>Oxalobacteraceae</taxon>
        <taxon>Telluria group</taxon>
        <taxon>Pseudoduganella</taxon>
    </lineage>
</organism>
<evidence type="ECO:0000313" key="2">
    <source>
        <dbReference type="EMBL" id="QGZ42361.1"/>
    </source>
</evidence>
<sequence length="359" mass="38449">MKLSTCTLARALALALALPAACPAAPRDPLPALAARPDATSVSGLSSGAFMAVQYQVAYSSSVTGAGIVAGGPYYCAAGMLFTYVANCMGVPMTMLVTSPMAMAARNFATIGVIDSLDNLKKARVYIFSGTNDTVVYQPAVDAAVTLFEELGVKSENLRYVNTTPAGHALLTPGFGNSCEVNETPYISQCQQDDVAYDQPGAILAHIYGPLNPPTSRRTGRLLAFDQREFAAESTSMADEAYAYVPQRCTDGAACRVHVAFHGCLQSQKFVQDDFYNRTSYNDWADTNDIIVLYPQVNDSQPWNQNGCWDWIGYTGPGYAFKGAPQMKAIRAMIARLTAPRGAAPVALNSGAVRLSRRD</sequence>
<keyword evidence="5" id="KW-1185">Reference proteome</keyword>
<feature type="chain" id="PRO_5044617787" evidence="1">
    <location>
        <begin position="25"/>
        <end position="359"/>
    </location>
</feature>
<proteinExistence type="predicted"/>
<dbReference type="Gene3D" id="3.40.50.1820">
    <property type="entry name" value="alpha/beta hydrolase"/>
    <property type="match status" value="2"/>
</dbReference>
<dbReference type="AlphaFoldDB" id="A0A562PKE2"/>
<dbReference type="SUPFAM" id="SSF53474">
    <property type="entry name" value="alpha/beta-Hydrolases"/>
    <property type="match status" value="1"/>
</dbReference>
<dbReference type="EMBL" id="CP046904">
    <property type="protein sequence ID" value="QGZ42361.1"/>
    <property type="molecule type" value="Genomic_DNA"/>
</dbReference>
<keyword evidence="1" id="KW-0732">Signal</keyword>
<evidence type="ECO:0000313" key="3">
    <source>
        <dbReference type="EMBL" id="TWI44922.1"/>
    </source>
</evidence>
<evidence type="ECO:0000256" key="1">
    <source>
        <dbReference type="SAM" id="SignalP"/>
    </source>
</evidence>
<dbReference type="EMBL" id="VLKW01000008">
    <property type="protein sequence ID" value="TWI44922.1"/>
    <property type="molecule type" value="Genomic_DNA"/>
</dbReference>
<name>A0A562PKE2_9BURK</name>